<evidence type="ECO:0000259" key="8">
    <source>
        <dbReference type="PROSITE" id="PS50850"/>
    </source>
</evidence>
<accession>A0AA41PZV8</accession>
<protein>
    <submittedName>
        <fullName evidence="9">MFS transporter</fullName>
    </submittedName>
</protein>
<feature type="transmembrane region" description="Helical" evidence="7">
    <location>
        <begin position="229"/>
        <end position="251"/>
    </location>
</feature>
<dbReference type="InterPro" id="IPR050189">
    <property type="entry name" value="MFS_Efflux_Transporters"/>
</dbReference>
<feature type="transmembrane region" description="Helical" evidence="7">
    <location>
        <begin position="98"/>
        <end position="114"/>
    </location>
</feature>
<dbReference type="CDD" id="cd17324">
    <property type="entry name" value="MFS_NepI_like"/>
    <property type="match status" value="1"/>
</dbReference>
<dbReference type="EMBL" id="JAKFHA010000005">
    <property type="protein sequence ID" value="MCF2527859.1"/>
    <property type="molecule type" value="Genomic_DNA"/>
</dbReference>
<proteinExistence type="predicted"/>
<feature type="transmembrane region" description="Helical" evidence="7">
    <location>
        <begin position="296"/>
        <end position="314"/>
    </location>
</feature>
<dbReference type="Proteomes" id="UP001165378">
    <property type="component" value="Unassembled WGS sequence"/>
</dbReference>
<feature type="transmembrane region" description="Helical" evidence="7">
    <location>
        <begin position="69"/>
        <end position="91"/>
    </location>
</feature>
<evidence type="ECO:0000256" key="1">
    <source>
        <dbReference type="ARBA" id="ARBA00004651"/>
    </source>
</evidence>
<keyword evidence="3 7" id="KW-0812">Transmembrane</keyword>
<feature type="transmembrane region" description="Helical" evidence="7">
    <location>
        <begin position="381"/>
        <end position="404"/>
    </location>
</feature>
<evidence type="ECO:0000256" key="3">
    <source>
        <dbReference type="ARBA" id="ARBA00022692"/>
    </source>
</evidence>
<feature type="transmembrane region" description="Helical" evidence="7">
    <location>
        <begin position="320"/>
        <end position="342"/>
    </location>
</feature>
<name>A0AA41PZV8_9ACTN</name>
<feature type="transmembrane region" description="Helical" evidence="7">
    <location>
        <begin position="188"/>
        <end position="208"/>
    </location>
</feature>
<evidence type="ECO:0000313" key="9">
    <source>
        <dbReference type="EMBL" id="MCF2527859.1"/>
    </source>
</evidence>
<organism evidence="9 10">
    <name type="scientific">Yinghuangia soli</name>
    <dbReference type="NCBI Taxonomy" id="2908204"/>
    <lineage>
        <taxon>Bacteria</taxon>
        <taxon>Bacillati</taxon>
        <taxon>Actinomycetota</taxon>
        <taxon>Actinomycetes</taxon>
        <taxon>Kitasatosporales</taxon>
        <taxon>Streptomycetaceae</taxon>
        <taxon>Yinghuangia</taxon>
    </lineage>
</organism>
<dbReference type="GO" id="GO:0005886">
    <property type="term" value="C:plasma membrane"/>
    <property type="evidence" value="ECO:0007669"/>
    <property type="project" value="UniProtKB-SubCell"/>
</dbReference>
<comment type="caution">
    <text evidence="9">The sequence shown here is derived from an EMBL/GenBank/DDBJ whole genome shotgun (WGS) entry which is preliminary data.</text>
</comment>
<keyword evidence="4 7" id="KW-1133">Transmembrane helix</keyword>
<feature type="domain" description="Major facilitator superfamily (MFS) profile" evidence="8">
    <location>
        <begin position="33"/>
        <end position="408"/>
    </location>
</feature>
<evidence type="ECO:0000256" key="6">
    <source>
        <dbReference type="SAM" id="MobiDB-lite"/>
    </source>
</evidence>
<feature type="transmembrane region" description="Helical" evidence="7">
    <location>
        <begin position="148"/>
        <end position="168"/>
    </location>
</feature>
<keyword evidence="2" id="KW-1003">Cell membrane</keyword>
<evidence type="ECO:0000256" key="7">
    <source>
        <dbReference type="SAM" id="Phobius"/>
    </source>
</evidence>
<dbReference type="InterPro" id="IPR020846">
    <property type="entry name" value="MFS_dom"/>
</dbReference>
<keyword evidence="5 7" id="KW-0472">Membrane</keyword>
<dbReference type="PANTHER" id="PTHR43124">
    <property type="entry name" value="PURINE EFFLUX PUMP PBUE"/>
    <property type="match status" value="1"/>
</dbReference>
<dbReference type="SUPFAM" id="SSF103473">
    <property type="entry name" value="MFS general substrate transporter"/>
    <property type="match status" value="1"/>
</dbReference>
<gene>
    <name evidence="9" type="ORF">LZ495_11605</name>
</gene>
<dbReference type="GO" id="GO:0022857">
    <property type="term" value="F:transmembrane transporter activity"/>
    <property type="evidence" value="ECO:0007669"/>
    <property type="project" value="InterPro"/>
</dbReference>
<evidence type="ECO:0000256" key="2">
    <source>
        <dbReference type="ARBA" id="ARBA00022475"/>
    </source>
</evidence>
<dbReference type="Gene3D" id="1.20.1250.20">
    <property type="entry name" value="MFS general substrate transporter like domains"/>
    <property type="match status" value="1"/>
</dbReference>
<dbReference type="Pfam" id="PF07690">
    <property type="entry name" value="MFS_1"/>
    <property type="match status" value="1"/>
</dbReference>
<evidence type="ECO:0000313" key="10">
    <source>
        <dbReference type="Proteomes" id="UP001165378"/>
    </source>
</evidence>
<dbReference type="InterPro" id="IPR011701">
    <property type="entry name" value="MFS"/>
</dbReference>
<feature type="transmembrane region" description="Helical" evidence="7">
    <location>
        <begin position="120"/>
        <end position="141"/>
    </location>
</feature>
<dbReference type="InterPro" id="IPR036259">
    <property type="entry name" value="MFS_trans_sf"/>
</dbReference>
<sequence length="408" mass="40081">MATAHAARGADRPYGAGDAAPPPAADGPAHWTAVAGVSLGIFTIVTTEILPVGVLPTLADDFGTSDGTAGLLMTLPGILAACCAPLVMAAVGRLDRRIVLTALMALLCLANVLTAAAPAFWVVLVARALVGLVIGGFWSAGAGLAPRLVPAAAVGTATAVIFAAVPAGSVLGVPAGTLLGQQAGWRSAFAILAVLAFAVAVLLARSLPALPVDATVGLRAIGALLRIRGVRLGLAVTGLLVVGHFAAYTYVAAFLRDVTRVDGAQATAGLLVYGAAGVAGNFLASRALARSLRGAVAAYAGGIGAVTLLFPLLGQSWPGAVGLLVVWGFLYGGVPAAAQTWFARSAPDAPEAAAVVFTSSFQAALAGGALLGGVVVDAASLSAVMFFAATVCAAAGAAVAVPAARKSP</sequence>
<dbReference type="RefSeq" id="WP_235052029.1">
    <property type="nucleotide sequence ID" value="NZ_JAKFHA010000005.1"/>
</dbReference>
<feature type="region of interest" description="Disordered" evidence="6">
    <location>
        <begin position="1"/>
        <end position="23"/>
    </location>
</feature>
<feature type="transmembrane region" description="Helical" evidence="7">
    <location>
        <begin position="354"/>
        <end position="375"/>
    </location>
</feature>
<feature type="transmembrane region" description="Helical" evidence="7">
    <location>
        <begin position="263"/>
        <end position="284"/>
    </location>
</feature>
<reference evidence="9" key="1">
    <citation type="submission" date="2022-01" db="EMBL/GenBank/DDBJ databases">
        <title>Genome-Based Taxonomic Classification of the Phylum Actinobacteria.</title>
        <authorList>
            <person name="Gao Y."/>
        </authorList>
    </citation>
    <scope>NUCLEOTIDE SEQUENCE</scope>
    <source>
        <strain evidence="9">KLBMP 8922</strain>
    </source>
</reference>
<evidence type="ECO:0000256" key="4">
    <source>
        <dbReference type="ARBA" id="ARBA00022989"/>
    </source>
</evidence>
<comment type="subcellular location">
    <subcellularLocation>
        <location evidence="1">Cell membrane</location>
        <topology evidence="1">Multi-pass membrane protein</topology>
    </subcellularLocation>
</comment>
<dbReference type="PROSITE" id="PS50850">
    <property type="entry name" value="MFS"/>
    <property type="match status" value="1"/>
</dbReference>
<evidence type="ECO:0000256" key="5">
    <source>
        <dbReference type="ARBA" id="ARBA00023136"/>
    </source>
</evidence>
<dbReference type="PANTHER" id="PTHR43124:SF3">
    <property type="entry name" value="CHLORAMPHENICOL EFFLUX PUMP RV0191"/>
    <property type="match status" value="1"/>
</dbReference>
<keyword evidence="10" id="KW-1185">Reference proteome</keyword>
<dbReference type="AlphaFoldDB" id="A0AA41PZV8"/>